<evidence type="ECO:0000313" key="3">
    <source>
        <dbReference type="Proteomes" id="UP000499080"/>
    </source>
</evidence>
<dbReference type="EMBL" id="BGPR01058999">
    <property type="protein sequence ID" value="GBO35081.1"/>
    <property type="molecule type" value="Genomic_DNA"/>
</dbReference>
<evidence type="ECO:0000256" key="1">
    <source>
        <dbReference type="SAM" id="MobiDB-lite"/>
    </source>
</evidence>
<evidence type="ECO:0000313" key="2">
    <source>
        <dbReference type="EMBL" id="GBO35081.1"/>
    </source>
</evidence>
<comment type="caution">
    <text evidence="2">The sequence shown here is derived from an EMBL/GenBank/DDBJ whole genome shotgun (WGS) entry which is preliminary data.</text>
</comment>
<accession>A0A4Y2WDN8</accession>
<gene>
    <name evidence="2" type="ORF">AVEN_124846_1</name>
</gene>
<reference evidence="2 3" key="1">
    <citation type="journal article" date="2019" name="Sci. Rep.">
        <title>Orb-weaving spider Araneus ventricosus genome elucidates the spidroin gene catalogue.</title>
        <authorList>
            <person name="Kono N."/>
            <person name="Nakamura H."/>
            <person name="Ohtoshi R."/>
            <person name="Moran D.A.P."/>
            <person name="Shinohara A."/>
            <person name="Yoshida Y."/>
            <person name="Fujiwara M."/>
            <person name="Mori M."/>
            <person name="Tomita M."/>
            <person name="Arakawa K."/>
        </authorList>
    </citation>
    <scope>NUCLEOTIDE SEQUENCE [LARGE SCALE GENOMIC DNA]</scope>
</reference>
<feature type="region of interest" description="Disordered" evidence="1">
    <location>
        <begin position="1"/>
        <end position="26"/>
    </location>
</feature>
<protein>
    <submittedName>
        <fullName evidence="2">Uncharacterized protein</fullName>
    </submittedName>
</protein>
<keyword evidence="3" id="KW-1185">Reference proteome</keyword>
<dbReference type="Proteomes" id="UP000499080">
    <property type="component" value="Unassembled WGS sequence"/>
</dbReference>
<proteinExistence type="predicted"/>
<dbReference type="AlphaFoldDB" id="A0A4Y2WDN8"/>
<name>A0A4Y2WDN8_ARAVE</name>
<organism evidence="2 3">
    <name type="scientific">Araneus ventricosus</name>
    <name type="common">Orbweaver spider</name>
    <name type="synonym">Epeira ventricosa</name>
    <dbReference type="NCBI Taxonomy" id="182803"/>
    <lineage>
        <taxon>Eukaryota</taxon>
        <taxon>Metazoa</taxon>
        <taxon>Ecdysozoa</taxon>
        <taxon>Arthropoda</taxon>
        <taxon>Chelicerata</taxon>
        <taxon>Arachnida</taxon>
        <taxon>Araneae</taxon>
        <taxon>Araneomorphae</taxon>
        <taxon>Entelegynae</taxon>
        <taxon>Araneoidea</taxon>
        <taxon>Araneidae</taxon>
        <taxon>Araneus</taxon>
    </lineage>
</organism>
<feature type="non-terminal residue" evidence="2">
    <location>
        <position position="1"/>
    </location>
</feature>
<sequence>KRAPIGERSAPALPVQPASYRRGCEGQGCRQPLIPVKREIVRQAPF</sequence>